<keyword evidence="1" id="KW-0496">Mitochondrion</keyword>
<sequence>MAFMLARLEQKGLLWVLVQLSQLNRQKGLGLDLELLNLLLPLFLLGEVVVRSWIG</sequence>
<organism evidence="1">
    <name type="scientific">Picea sitchensis</name>
    <name type="common">Sitka spruce</name>
    <name type="synonym">Pinus sitchensis</name>
    <dbReference type="NCBI Taxonomy" id="3332"/>
    <lineage>
        <taxon>Eukaryota</taxon>
        <taxon>Viridiplantae</taxon>
        <taxon>Streptophyta</taxon>
        <taxon>Embryophyta</taxon>
        <taxon>Tracheophyta</taxon>
        <taxon>Spermatophyta</taxon>
        <taxon>Pinopsida</taxon>
        <taxon>Pinidae</taxon>
        <taxon>Conifers I</taxon>
        <taxon>Pinales</taxon>
        <taxon>Pinaceae</taxon>
        <taxon>Picea</taxon>
    </lineage>
</organism>
<gene>
    <name evidence="1" type="primary">orf04125</name>
    <name evidence="1" type="ORF">Q903MT_gene4102</name>
</gene>
<accession>A0A6B9XR53</accession>
<name>A0A6B9XR53_PICSI</name>
<evidence type="ECO:0000313" key="1">
    <source>
        <dbReference type="EMBL" id="QHR90079.1"/>
    </source>
</evidence>
<dbReference type="EMBL" id="MK697699">
    <property type="protein sequence ID" value="QHR90079.1"/>
    <property type="molecule type" value="Genomic_DNA"/>
</dbReference>
<protein>
    <submittedName>
        <fullName evidence="1">Uncharacterized protein</fullName>
    </submittedName>
</protein>
<geneLocation type="mitochondrion" evidence="1"/>
<dbReference type="AlphaFoldDB" id="A0A6B9XR53"/>
<proteinExistence type="predicted"/>
<reference evidence="1" key="1">
    <citation type="submission" date="2019-03" db="EMBL/GenBank/DDBJ databases">
        <title>Largest Complete Mitochondrial Genome of a Gymnosperm, Sitka Spruce (Picea sitchensis), Indicates Complex Physical Structure.</title>
        <authorList>
            <person name="Jackman S.D."/>
            <person name="Coombe L."/>
            <person name="Warren R."/>
            <person name="Kirk H."/>
            <person name="Trinh E."/>
            <person name="McLeod T."/>
            <person name="Pleasance S."/>
            <person name="Pandoh P."/>
            <person name="Zhao Y."/>
            <person name="Coope R."/>
            <person name="Bousquet J."/>
            <person name="Bohlmann J.C."/>
            <person name="Jones S.J.M."/>
            <person name="Birol I."/>
        </authorList>
    </citation>
    <scope>NUCLEOTIDE SEQUENCE</scope>
    <source>
        <strain evidence="1">Q903</strain>
    </source>
</reference>